<dbReference type="CDD" id="cd04301">
    <property type="entry name" value="NAT_SF"/>
    <property type="match status" value="1"/>
</dbReference>
<dbReference type="SUPFAM" id="SSF55729">
    <property type="entry name" value="Acyl-CoA N-acyltransferases (Nat)"/>
    <property type="match status" value="1"/>
</dbReference>
<proteinExistence type="inferred from homology"/>
<comment type="catalytic activity">
    <reaction evidence="7">
        <text>serotonin + octadecanoyl-CoA = N-octadecanoyl-serotonin + CoA + H(+)</text>
        <dbReference type="Rhea" id="RHEA:51400"/>
        <dbReference type="ChEBI" id="CHEBI:15378"/>
        <dbReference type="ChEBI" id="CHEBI:57287"/>
        <dbReference type="ChEBI" id="CHEBI:57394"/>
        <dbReference type="ChEBI" id="CHEBI:134065"/>
        <dbReference type="ChEBI" id="CHEBI:350546"/>
    </reaction>
    <physiologicalReaction direction="left-to-right" evidence="7">
        <dbReference type="Rhea" id="RHEA:51401"/>
    </physiologicalReaction>
</comment>
<evidence type="ECO:0000256" key="10">
    <source>
        <dbReference type="ARBA" id="ARBA00051823"/>
    </source>
</evidence>
<dbReference type="Gene3D" id="3.40.630.30">
    <property type="match status" value="1"/>
</dbReference>
<evidence type="ECO:0000256" key="1">
    <source>
        <dbReference type="ARBA" id="ARBA00022679"/>
    </source>
</evidence>
<evidence type="ECO:0000256" key="11">
    <source>
        <dbReference type="ARBA" id="ARBA00052178"/>
    </source>
</evidence>
<dbReference type="OrthoDB" id="41532at2759"/>
<dbReference type="Proteomes" id="UP000504634">
    <property type="component" value="Unplaced"/>
</dbReference>
<comment type="similarity">
    <text evidence="4">Belongs to the acetyltransferase family. AANAT subfamily.</text>
</comment>
<dbReference type="RefSeq" id="XP_030379349.1">
    <property type="nucleotide sequence ID" value="XM_030523489.1"/>
</dbReference>
<dbReference type="InterPro" id="IPR000182">
    <property type="entry name" value="GNAT_dom"/>
</dbReference>
<dbReference type="InterPro" id="IPR016181">
    <property type="entry name" value="Acyl_CoA_acyltransferase"/>
</dbReference>
<evidence type="ECO:0000256" key="8">
    <source>
        <dbReference type="ARBA" id="ARBA00051284"/>
    </source>
</evidence>
<evidence type="ECO:0000256" key="7">
    <source>
        <dbReference type="ARBA" id="ARBA00050849"/>
    </source>
</evidence>
<dbReference type="AlphaFoldDB" id="A0A6J2TTF7"/>
<dbReference type="GeneID" id="115627728"/>
<evidence type="ECO:0000313" key="15">
    <source>
        <dbReference type="Proteomes" id="UP000504634"/>
    </source>
</evidence>
<comment type="catalytic activity">
    <reaction evidence="13">
        <text>serotonin + acetyl-CoA = N-acetylserotonin + CoA + H(+)</text>
        <dbReference type="Rhea" id="RHEA:25217"/>
        <dbReference type="ChEBI" id="CHEBI:15378"/>
        <dbReference type="ChEBI" id="CHEBI:17697"/>
        <dbReference type="ChEBI" id="CHEBI:57287"/>
        <dbReference type="ChEBI" id="CHEBI:57288"/>
        <dbReference type="ChEBI" id="CHEBI:350546"/>
        <dbReference type="EC" id="2.3.1.87"/>
    </reaction>
    <physiologicalReaction direction="left-to-right" evidence="13">
        <dbReference type="Rhea" id="RHEA:25218"/>
    </physiologicalReaction>
</comment>
<organism evidence="15 16">
    <name type="scientific">Drosophila lebanonensis</name>
    <name type="common">Fruit fly</name>
    <name type="synonym">Scaptodrosophila lebanonensis</name>
    <dbReference type="NCBI Taxonomy" id="7225"/>
    <lineage>
        <taxon>Eukaryota</taxon>
        <taxon>Metazoa</taxon>
        <taxon>Ecdysozoa</taxon>
        <taxon>Arthropoda</taxon>
        <taxon>Hexapoda</taxon>
        <taxon>Insecta</taxon>
        <taxon>Pterygota</taxon>
        <taxon>Neoptera</taxon>
        <taxon>Endopterygota</taxon>
        <taxon>Diptera</taxon>
        <taxon>Brachycera</taxon>
        <taxon>Muscomorpha</taxon>
        <taxon>Ephydroidea</taxon>
        <taxon>Drosophilidae</taxon>
        <taxon>Scaptodrosophila</taxon>
    </lineage>
</organism>
<reference evidence="16" key="1">
    <citation type="submission" date="2025-08" db="UniProtKB">
        <authorList>
            <consortium name="RefSeq"/>
        </authorList>
    </citation>
    <scope>IDENTIFICATION</scope>
    <source>
        <strain evidence="16">11010-0011.00</strain>
        <tissue evidence="16">Whole body</tissue>
    </source>
</reference>
<evidence type="ECO:0000256" key="12">
    <source>
        <dbReference type="ARBA" id="ARBA00052335"/>
    </source>
</evidence>
<evidence type="ECO:0000256" key="3">
    <source>
        <dbReference type="ARBA" id="ARBA00037926"/>
    </source>
</evidence>
<evidence type="ECO:0000256" key="13">
    <source>
        <dbReference type="ARBA" id="ARBA00052491"/>
    </source>
</evidence>
<feature type="domain" description="N-acetyltransferase" evidence="14">
    <location>
        <begin position="64"/>
        <end position="262"/>
    </location>
</feature>
<protein>
    <recommendedName>
        <fullName evidence="5">aralkylamine N-acetyltransferase</fullName>
        <ecNumber evidence="5">2.3.1.87</ecNumber>
    </recommendedName>
</protein>
<dbReference type="Pfam" id="PF00583">
    <property type="entry name" value="Acetyltransf_1"/>
    <property type="match status" value="1"/>
</dbReference>
<comment type="catalytic activity">
    <reaction evidence="6">
        <text>dopamine + (9Z)-octadecenoyl-CoA = N-(9Z-octadecanoyl)-dopamine + CoA + H(+)</text>
        <dbReference type="Rhea" id="RHEA:51380"/>
        <dbReference type="ChEBI" id="CHEBI:15378"/>
        <dbReference type="ChEBI" id="CHEBI:31883"/>
        <dbReference type="ChEBI" id="CHEBI:57287"/>
        <dbReference type="ChEBI" id="CHEBI:57387"/>
        <dbReference type="ChEBI" id="CHEBI:59905"/>
    </reaction>
    <physiologicalReaction direction="left-to-right" evidence="6">
        <dbReference type="Rhea" id="RHEA:51381"/>
    </physiologicalReaction>
</comment>
<dbReference type="PROSITE" id="PS51186">
    <property type="entry name" value="GNAT"/>
    <property type="match status" value="1"/>
</dbReference>
<evidence type="ECO:0000256" key="4">
    <source>
        <dbReference type="ARBA" id="ARBA00038182"/>
    </source>
</evidence>
<comment type="catalytic activity">
    <reaction evidence="9">
        <text>dopamine + acetyl-CoA = N-acetyldopamine + CoA + H(+)</text>
        <dbReference type="Rhea" id="RHEA:51388"/>
        <dbReference type="ChEBI" id="CHEBI:15378"/>
        <dbReference type="ChEBI" id="CHEBI:57287"/>
        <dbReference type="ChEBI" id="CHEBI:57288"/>
        <dbReference type="ChEBI" id="CHEBI:59905"/>
        <dbReference type="ChEBI" id="CHEBI:125678"/>
    </reaction>
    <physiologicalReaction direction="left-to-right" evidence="9">
        <dbReference type="Rhea" id="RHEA:51389"/>
    </physiologicalReaction>
</comment>
<dbReference type="PANTHER" id="PTHR20905:SF1">
    <property type="entry name" value="AT07410P-RELATED"/>
    <property type="match status" value="1"/>
</dbReference>
<comment type="catalytic activity">
    <reaction evidence="10">
        <text>serotonin + (9Z)-octadecenoyl-CoA = N-(9Z-octadecenoyl)-serotonin + CoA + H(+)</text>
        <dbReference type="Rhea" id="RHEA:51392"/>
        <dbReference type="ChEBI" id="CHEBI:15378"/>
        <dbReference type="ChEBI" id="CHEBI:57287"/>
        <dbReference type="ChEBI" id="CHEBI:57387"/>
        <dbReference type="ChEBI" id="CHEBI:134064"/>
        <dbReference type="ChEBI" id="CHEBI:350546"/>
    </reaction>
    <physiologicalReaction direction="left-to-right" evidence="10">
        <dbReference type="Rhea" id="RHEA:51393"/>
    </physiologicalReaction>
</comment>
<dbReference type="PANTHER" id="PTHR20905">
    <property type="entry name" value="N-ACETYLTRANSFERASE-RELATED"/>
    <property type="match status" value="1"/>
</dbReference>
<comment type="catalytic activity">
    <reaction evidence="12">
        <text>dopamine + hexadecanoyl-CoA = N-hexadecanoyl-dopamine + CoA + H(+)</text>
        <dbReference type="Rhea" id="RHEA:51376"/>
        <dbReference type="ChEBI" id="CHEBI:15378"/>
        <dbReference type="ChEBI" id="CHEBI:57287"/>
        <dbReference type="ChEBI" id="CHEBI:57379"/>
        <dbReference type="ChEBI" id="CHEBI:59905"/>
        <dbReference type="ChEBI" id="CHEBI:134058"/>
    </reaction>
    <physiologicalReaction direction="left-to-right" evidence="12">
        <dbReference type="Rhea" id="RHEA:51377"/>
    </physiologicalReaction>
</comment>
<comment type="catalytic activity">
    <reaction evidence="11">
        <text>serotonin + hexadecanoyl-CoA = N-hexadecanoyl-serotonin + CoA + H(+)</text>
        <dbReference type="Rhea" id="RHEA:51384"/>
        <dbReference type="ChEBI" id="CHEBI:15378"/>
        <dbReference type="ChEBI" id="CHEBI:57287"/>
        <dbReference type="ChEBI" id="CHEBI:57379"/>
        <dbReference type="ChEBI" id="CHEBI:134059"/>
        <dbReference type="ChEBI" id="CHEBI:350546"/>
    </reaction>
    <physiologicalReaction direction="left-to-right" evidence="11">
        <dbReference type="Rhea" id="RHEA:51385"/>
    </physiologicalReaction>
</comment>
<gene>
    <name evidence="16" type="primary">LOC115627728</name>
</gene>
<evidence type="ECO:0000256" key="6">
    <source>
        <dbReference type="ARBA" id="ARBA00050189"/>
    </source>
</evidence>
<comment type="catalytic activity">
    <reaction evidence="8">
        <text>serotonin + (5Z,8Z,11Z,14Z)-eicosatetraenoyl-CoA = N-[(5Z,8Z,11Z,14Z)-eicosatetraenoyl]-serotonin + CoA + H(+)</text>
        <dbReference type="Rhea" id="RHEA:51396"/>
        <dbReference type="ChEBI" id="CHEBI:15378"/>
        <dbReference type="ChEBI" id="CHEBI:57287"/>
        <dbReference type="ChEBI" id="CHEBI:57368"/>
        <dbReference type="ChEBI" id="CHEBI:132255"/>
        <dbReference type="ChEBI" id="CHEBI:350546"/>
    </reaction>
    <physiologicalReaction direction="left-to-right" evidence="8">
        <dbReference type="Rhea" id="RHEA:51397"/>
    </physiologicalReaction>
</comment>
<evidence type="ECO:0000259" key="14">
    <source>
        <dbReference type="PROSITE" id="PS51186"/>
    </source>
</evidence>
<dbReference type="EC" id="2.3.1.87" evidence="5"/>
<evidence type="ECO:0000256" key="9">
    <source>
        <dbReference type="ARBA" id="ARBA00051711"/>
    </source>
</evidence>
<keyword evidence="15" id="KW-1185">Reference proteome</keyword>
<dbReference type="GO" id="GO:0004059">
    <property type="term" value="F:aralkylamine N-acetyltransferase activity"/>
    <property type="evidence" value="ECO:0007669"/>
    <property type="project" value="UniProtKB-EC"/>
</dbReference>
<name>A0A6J2TTF7_DROLE</name>
<evidence type="ECO:0000256" key="5">
    <source>
        <dbReference type="ARBA" id="ARBA00039114"/>
    </source>
</evidence>
<evidence type="ECO:0000313" key="16">
    <source>
        <dbReference type="RefSeq" id="XP_030379349.1"/>
    </source>
</evidence>
<dbReference type="FunFam" id="3.40.630.30:FF:000046">
    <property type="entry name" value="Dopamine N-acetyltransferase"/>
    <property type="match status" value="1"/>
</dbReference>
<keyword evidence="1" id="KW-0808">Transferase</keyword>
<keyword evidence="2" id="KW-0012">Acyltransferase</keyword>
<accession>A0A6J2TTF7</accession>
<sequence>MEVQKMPERPLLQSQRKLANNDAIILDSRCALNDLYPIARLTQKMESVLGAAGKMKGHDDDCPYTIELVRPEDGDQVVAMLKKFFFKDEPLNTFLDLGECKELEKYSLKSITDNCSYKAVNKNGEIIGVYLNGLMRRPTSSESNSEKAADSCEHPKFKKILALMDHVEEQFSIFDLYPNEEVILDGKIVSVDSNYRGMGIAGRLTERAYEYMRENNISVYHVLCSSHYSARVMEKLGFHEVYNMNYADYKPEGEVIFKPALPHVGVRILVKELGEKSTQKSTL</sequence>
<evidence type="ECO:0000256" key="2">
    <source>
        <dbReference type="ARBA" id="ARBA00023315"/>
    </source>
</evidence>
<comment type="pathway">
    <text evidence="3">Aromatic compound metabolism; melatonin biosynthesis; melatonin from serotonin: step 1/2.</text>
</comment>